<dbReference type="STRING" id="1618481.US54_C0039G0003"/>
<feature type="region of interest" description="Disordered" evidence="1">
    <location>
        <begin position="18"/>
        <end position="44"/>
    </location>
</feature>
<dbReference type="Proteomes" id="UP000034471">
    <property type="component" value="Unassembled WGS sequence"/>
</dbReference>
<protein>
    <submittedName>
        <fullName evidence="2">Uncharacterized protein</fullName>
    </submittedName>
</protein>
<evidence type="ECO:0000313" key="2">
    <source>
        <dbReference type="EMBL" id="KKQ37277.1"/>
    </source>
</evidence>
<gene>
    <name evidence="2" type="ORF">US54_C0039G0003</name>
</gene>
<proteinExistence type="predicted"/>
<sequence>MITQKQFNKILKIASKPVKLSDRKSANRKSSNYTDQQTHSCTSTNTSSVYQQEVFKQALCGPDRGHLSAFGGNQRRF</sequence>
<dbReference type="AlphaFoldDB" id="A0A0G0H561"/>
<feature type="compositionally biased region" description="Polar residues" evidence="1">
    <location>
        <begin position="28"/>
        <end position="44"/>
    </location>
</feature>
<evidence type="ECO:0000256" key="1">
    <source>
        <dbReference type="SAM" id="MobiDB-lite"/>
    </source>
</evidence>
<organism evidence="2 3">
    <name type="scientific">Candidatus Roizmanbacteria bacterium GW2011_GWA2_37_7</name>
    <dbReference type="NCBI Taxonomy" id="1618481"/>
    <lineage>
        <taxon>Bacteria</taxon>
        <taxon>Candidatus Roizmaniibacteriota</taxon>
    </lineage>
</organism>
<reference evidence="2 3" key="1">
    <citation type="journal article" date="2015" name="Nature">
        <title>rRNA introns, odd ribosomes, and small enigmatic genomes across a large radiation of phyla.</title>
        <authorList>
            <person name="Brown C.T."/>
            <person name="Hug L.A."/>
            <person name="Thomas B.C."/>
            <person name="Sharon I."/>
            <person name="Castelle C.J."/>
            <person name="Singh A."/>
            <person name="Wilkins M.J."/>
            <person name="Williams K.H."/>
            <person name="Banfield J.F."/>
        </authorList>
    </citation>
    <scope>NUCLEOTIDE SEQUENCE [LARGE SCALE GENOMIC DNA]</scope>
</reference>
<dbReference type="EMBL" id="LBTJ01000039">
    <property type="protein sequence ID" value="KKQ37277.1"/>
    <property type="molecule type" value="Genomic_DNA"/>
</dbReference>
<name>A0A0G0H561_9BACT</name>
<evidence type="ECO:0000313" key="3">
    <source>
        <dbReference type="Proteomes" id="UP000034471"/>
    </source>
</evidence>
<accession>A0A0G0H561</accession>
<comment type="caution">
    <text evidence="2">The sequence shown here is derived from an EMBL/GenBank/DDBJ whole genome shotgun (WGS) entry which is preliminary data.</text>
</comment>